<accession>A0A6J4PMV7</accession>
<name>A0A6J4PMV7_9ACTN</name>
<dbReference type="EMBL" id="CADCUW010000311">
    <property type="protein sequence ID" value="CAA9420378.1"/>
    <property type="molecule type" value="Genomic_DNA"/>
</dbReference>
<dbReference type="AlphaFoldDB" id="A0A6J4PMV7"/>
<sequence>MVRKIVSVCVKVEVYDEEVLRAYARERWLATGGDPDDDLASTGAAVLEALVLGNEGPAPLDIGVEILGHESETWEEG</sequence>
<reference evidence="1" key="1">
    <citation type="submission" date="2020-02" db="EMBL/GenBank/DDBJ databases">
        <authorList>
            <person name="Meier V. D."/>
        </authorList>
    </citation>
    <scope>NUCLEOTIDE SEQUENCE</scope>
    <source>
        <strain evidence="1">AVDCRST_MAG01</strain>
    </source>
</reference>
<gene>
    <name evidence="1" type="ORF">AVDCRST_MAG01-01-2222</name>
</gene>
<proteinExistence type="predicted"/>
<evidence type="ECO:0000313" key="1">
    <source>
        <dbReference type="EMBL" id="CAA9420378.1"/>
    </source>
</evidence>
<protein>
    <submittedName>
        <fullName evidence="1">Uncharacterized protein</fullName>
    </submittedName>
</protein>
<organism evidence="1">
    <name type="scientific">uncultured Rubrobacteraceae bacterium</name>
    <dbReference type="NCBI Taxonomy" id="349277"/>
    <lineage>
        <taxon>Bacteria</taxon>
        <taxon>Bacillati</taxon>
        <taxon>Actinomycetota</taxon>
        <taxon>Rubrobacteria</taxon>
        <taxon>Rubrobacterales</taxon>
        <taxon>Rubrobacteraceae</taxon>
        <taxon>environmental samples</taxon>
    </lineage>
</organism>